<name>A0ABQ4A144_9ACTN</name>
<gene>
    <name evidence="8" type="ORF">Ahu01nite_076820</name>
</gene>
<protein>
    <submittedName>
        <fullName evidence="8">Cytochrome P450</fullName>
    </submittedName>
</protein>
<keyword evidence="4 7" id="KW-0560">Oxidoreductase</keyword>
<evidence type="ECO:0000256" key="2">
    <source>
        <dbReference type="ARBA" id="ARBA00022617"/>
    </source>
</evidence>
<accession>A0ABQ4A144</accession>
<reference evidence="8 9" key="1">
    <citation type="submission" date="2021-01" db="EMBL/GenBank/DDBJ databases">
        <title>Whole genome shotgun sequence of Actinoplanes humidus NBRC 14915.</title>
        <authorList>
            <person name="Komaki H."/>
            <person name="Tamura T."/>
        </authorList>
    </citation>
    <scope>NUCLEOTIDE SEQUENCE [LARGE SCALE GENOMIC DNA]</scope>
    <source>
        <strain evidence="8 9">NBRC 14915</strain>
    </source>
</reference>
<evidence type="ECO:0000256" key="7">
    <source>
        <dbReference type="RuleBase" id="RU000461"/>
    </source>
</evidence>
<evidence type="ECO:0000256" key="5">
    <source>
        <dbReference type="ARBA" id="ARBA00023004"/>
    </source>
</evidence>
<evidence type="ECO:0000256" key="3">
    <source>
        <dbReference type="ARBA" id="ARBA00022723"/>
    </source>
</evidence>
<dbReference type="SUPFAM" id="SSF48264">
    <property type="entry name" value="Cytochrome P450"/>
    <property type="match status" value="1"/>
</dbReference>
<keyword evidence="6 7" id="KW-0503">Monooxygenase</keyword>
<evidence type="ECO:0000256" key="4">
    <source>
        <dbReference type="ARBA" id="ARBA00023002"/>
    </source>
</evidence>
<comment type="caution">
    <text evidence="8">The sequence shown here is derived from an EMBL/GenBank/DDBJ whole genome shotgun (WGS) entry which is preliminary data.</text>
</comment>
<dbReference type="Gene3D" id="1.10.630.10">
    <property type="entry name" value="Cytochrome P450"/>
    <property type="match status" value="1"/>
</dbReference>
<keyword evidence="9" id="KW-1185">Reference proteome</keyword>
<dbReference type="PANTHER" id="PTHR24291">
    <property type="entry name" value="CYTOCHROME P450 FAMILY 4"/>
    <property type="match status" value="1"/>
</dbReference>
<proteinExistence type="inferred from homology"/>
<sequence length="448" mass="50262">MTDTLLTPALAPGARPLLGHGLAMKKNPGDLLIGLQSGDPVTMIRLGRTPMYVINTADLMRAVMRQPEIFGRGGPIAERFRTMFGNGLGISEGEFHRRQRAIIQPAFHRRRIEHYCTIMGDLTEQRIRSWQDGQVVRLDQELDELALANVTQVIFSPETAFDRPAFLAATSEVLSGLFGRMTDATGLLSRLPTPSNRRFEAAATHLRDTIGSVIDSYRTAGEDRKDLLSMMVFATDEHGRPAMTDEQLHDEVITFFIAGSNTVANTLCWTLHELNQHPDVEKRLYEELDTVLGGRPAGYFDVRRLDYTRRTLTETLRVRTQGFFQSRVTTRETSLGGYRIPAGASVLYSFHALNHNPAIHREPERFDPDRWLPERASQIPRGAFIPFGTGVHGCIGEQFAWAEMIIVLAAMTGRWRFTALPGHTPRPKPALTMPVDSLPMVPHRRAGW</sequence>
<dbReference type="EMBL" id="BOMN01000111">
    <property type="protein sequence ID" value="GIE24580.1"/>
    <property type="molecule type" value="Genomic_DNA"/>
</dbReference>
<dbReference type="PANTHER" id="PTHR24291:SF50">
    <property type="entry name" value="BIFUNCTIONAL ALBAFLAVENONE MONOOXYGENASE_TERPENE SYNTHASE"/>
    <property type="match status" value="1"/>
</dbReference>
<organism evidence="8 9">
    <name type="scientific">Winogradskya humida</name>
    <dbReference type="NCBI Taxonomy" id="113566"/>
    <lineage>
        <taxon>Bacteria</taxon>
        <taxon>Bacillati</taxon>
        <taxon>Actinomycetota</taxon>
        <taxon>Actinomycetes</taxon>
        <taxon>Micromonosporales</taxon>
        <taxon>Micromonosporaceae</taxon>
        <taxon>Winogradskya</taxon>
    </lineage>
</organism>
<dbReference type="Pfam" id="PF00067">
    <property type="entry name" value="p450"/>
    <property type="match status" value="1"/>
</dbReference>
<dbReference type="Proteomes" id="UP000603200">
    <property type="component" value="Unassembled WGS sequence"/>
</dbReference>
<dbReference type="InterPro" id="IPR002403">
    <property type="entry name" value="Cyt_P450_E_grp-IV"/>
</dbReference>
<comment type="similarity">
    <text evidence="1 7">Belongs to the cytochrome P450 family.</text>
</comment>
<dbReference type="PRINTS" id="PR00465">
    <property type="entry name" value="EP450IV"/>
</dbReference>
<evidence type="ECO:0000313" key="8">
    <source>
        <dbReference type="EMBL" id="GIE24580.1"/>
    </source>
</evidence>
<dbReference type="CDD" id="cd11049">
    <property type="entry name" value="CYP170A1-like"/>
    <property type="match status" value="1"/>
</dbReference>
<dbReference type="PRINTS" id="PR00385">
    <property type="entry name" value="P450"/>
</dbReference>
<dbReference type="InterPro" id="IPR050196">
    <property type="entry name" value="Cytochrome_P450_Monoox"/>
</dbReference>
<keyword evidence="3 7" id="KW-0479">Metal-binding</keyword>
<dbReference type="PROSITE" id="PS00086">
    <property type="entry name" value="CYTOCHROME_P450"/>
    <property type="match status" value="1"/>
</dbReference>
<dbReference type="InterPro" id="IPR036396">
    <property type="entry name" value="Cyt_P450_sf"/>
</dbReference>
<dbReference type="InterPro" id="IPR001128">
    <property type="entry name" value="Cyt_P450"/>
</dbReference>
<keyword evidence="2 7" id="KW-0349">Heme</keyword>
<dbReference type="RefSeq" id="WP_203841587.1">
    <property type="nucleotide sequence ID" value="NZ_BAAATV010000019.1"/>
</dbReference>
<evidence type="ECO:0000256" key="1">
    <source>
        <dbReference type="ARBA" id="ARBA00010617"/>
    </source>
</evidence>
<evidence type="ECO:0000313" key="9">
    <source>
        <dbReference type="Proteomes" id="UP000603200"/>
    </source>
</evidence>
<evidence type="ECO:0000256" key="6">
    <source>
        <dbReference type="ARBA" id="ARBA00023033"/>
    </source>
</evidence>
<keyword evidence="5 7" id="KW-0408">Iron</keyword>
<dbReference type="InterPro" id="IPR017972">
    <property type="entry name" value="Cyt_P450_CS"/>
</dbReference>